<dbReference type="Proteomes" id="UP000568380">
    <property type="component" value="Unassembled WGS sequence"/>
</dbReference>
<feature type="region of interest" description="Disordered" evidence="3">
    <location>
        <begin position="425"/>
        <end position="454"/>
    </location>
</feature>
<feature type="compositionally biased region" description="Polar residues" evidence="3">
    <location>
        <begin position="253"/>
        <end position="271"/>
    </location>
</feature>
<keyword evidence="5" id="KW-1185">Reference proteome</keyword>
<evidence type="ECO:0000313" key="4">
    <source>
        <dbReference type="EMBL" id="MBB5074593.1"/>
    </source>
</evidence>
<dbReference type="Gene3D" id="3.40.720.10">
    <property type="entry name" value="Alkaline Phosphatase, subunit A"/>
    <property type="match status" value="2"/>
</dbReference>
<evidence type="ECO:0000256" key="1">
    <source>
        <dbReference type="ARBA" id="ARBA00022801"/>
    </source>
</evidence>
<protein>
    <submittedName>
        <fullName evidence="4">Phospholipase C</fullName>
        <ecNumber evidence="4">3.1.4.3</ecNumber>
    </submittedName>
</protein>
<dbReference type="InterPro" id="IPR007312">
    <property type="entry name" value="Phosphoesterase"/>
</dbReference>
<gene>
    <name evidence="4" type="ORF">HNR40_000039</name>
</gene>
<dbReference type="SUPFAM" id="SSF53649">
    <property type="entry name" value="Alkaline phosphatase-like"/>
    <property type="match status" value="1"/>
</dbReference>
<keyword evidence="1 4" id="KW-0378">Hydrolase</keyword>
<accession>A0A7W7ZVL8</accession>
<dbReference type="EMBL" id="JACHIN010000001">
    <property type="protein sequence ID" value="MBB5074593.1"/>
    <property type="molecule type" value="Genomic_DNA"/>
</dbReference>
<comment type="caution">
    <text evidence="4">The sequence shown here is derived from an EMBL/GenBank/DDBJ whole genome shotgun (WGS) entry which is preliminary data.</text>
</comment>
<organism evidence="4 5">
    <name type="scientific">Nonomuraea endophytica</name>
    <dbReference type="NCBI Taxonomy" id="714136"/>
    <lineage>
        <taxon>Bacteria</taxon>
        <taxon>Bacillati</taxon>
        <taxon>Actinomycetota</taxon>
        <taxon>Actinomycetes</taxon>
        <taxon>Streptosporangiales</taxon>
        <taxon>Streptosporangiaceae</taxon>
        <taxon>Nonomuraea</taxon>
    </lineage>
</organism>
<dbReference type="GO" id="GO:0034480">
    <property type="term" value="F:phosphatidylcholine phospholipase C activity"/>
    <property type="evidence" value="ECO:0007669"/>
    <property type="project" value="UniProtKB-EC"/>
</dbReference>
<name>A0A7W7ZVL8_9ACTN</name>
<dbReference type="Pfam" id="PF04185">
    <property type="entry name" value="Phosphoesterase"/>
    <property type="match status" value="1"/>
</dbReference>
<dbReference type="PANTHER" id="PTHR31956:SF1">
    <property type="entry name" value="NON-SPECIFIC PHOSPHOLIPASE C1"/>
    <property type="match status" value="1"/>
</dbReference>
<dbReference type="AlphaFoldDB" id="A0A7W7ZVL8"/>
<dbReference type="GO" id="GO:0009395">
    <property type="term" value="P:phospholipid catabolic process"/>
    <property type="evidence" value="ECO:0007669"/>
    <property type="project" value="TreeGrafter"/>
</dbReference>
<evidence type="ECO:0000256" key="2">
    <source>
        <dbReference type="ARBA" id="ARBA00023026"/>
    </source>
</evidence>
<proteinExistence type="predicted"/>
<evidence type="ECO:0000313" key="5">
    <source>
        <dbReference type="Proteomes" id="UP000568380"/>
    </source>
</evidence>
<evidence type="ECO:0000256" key="3">
    <source>
        <dbReference type="SAM" id="MobiDB-lite"/>
    </source>
</evidence>
<dbReference type="RefSeq" id="WP_184957610.1">
    <property type="nucleotide sequence ID" value="NZ_JACHIN010000001.1"/>
</dbReference>
<dbReference type="EC" id="3.1.4.3" evidence="4"/>
<keyword evidence="2" id="KW-0843">Virulence</keyword>
<reference evidence="4 5" key="1">
    <citation type="submission" date="2020-08" db="EMBL/GenBank/DDBJ databases">
        <title>Genomic Encyclopedia of Type Strains, Phase IV (KMG-IV): sequencing the most valuable type-strain genomes for metagenomic binning, comparative biology and taxonomic classification.</title>
        <authorList>
            <person name="Goeker M."/>
        </authorList>
    </citation>
    <scope>NUCLEOTIDE SEQUENCE [LARGE SCALE GENOMIC DNA]</scope>
    <source>
        <strain evidence="4 5">DSM 45385</strain>
    </source>
</reference>
<feature type="region of interest" description="Disordered" evidence="3">
    <location>
        <begin position="243"/>
        <end position="271"/>
    </location>
</feature>
<sequence>MRHVVVLMLENRSFDHMLGYLPHPDPGYDGLRGGGPYTSPGWDGGPPVAASADAGPLATMDFDHSHDAAMEQLGGGWVSAHERKARGLAEPKFGGLLGPLIGWLYPKFAKKEPIFGVGPEVMRCQDPAGVPVLATLALEFAVCTRWHCSVPGETWPNRNYLHAATSDGMTNIQPRFYTDPTIFETLEAAGHGWHVYHDDVPQVWAFSNLWNGADRIARWFDISEFTAHAAAGELPAYSFIEPNHRPPVRLNDRPSNSQHPGNNQTKDQVGDSTDFARAESLVAAVYEALKSNPEAFGQTVFVITYDEHGGLYDHAPPLTGLSDPGSSPGLLTRILRLLAHKKSAAFDFSSSGVRVPAVIVSPLIPRGTVSTTPMEHASVPATLRALFAPDRPPLTTRDAAAARFDPLLTLPTPRTDLPDLTRYALPLGGASPSEGDPAHATTAGPQPPRDHLPDHCRDLAVLARRVRARLRGRPAVFAGVSWRARDHRALTQALPAFRTAATKARQP</sequence>
<dbReference type="InterPro" id="IPR017850">
    <property type="entry name" value="Alkaline_phosphatase_core_sf"/>
</dbReference>
<dbReference type="PANTHER" id="PTHR31956">
    <property type="entry name" value="NON-SPECIFIC PHOSPHOLIPASE C4-RELATED"/>
    <property type="match status" value="1"/>
</dbReference>